<dbReference type="Pfam" id="PF00563">
    <property type="entry name" value="EAL"/>
    <property type="match status" value="1"/>
</dbReference>
<dbReference type="SUPFAM" id="SSF52172">
    <property type="entry name" value="CheY-like"/>
    <property type="match status" value="1"/>
</dbReference>
<dbReference type="InterPro" id="IPR011006">
    <property type="entry name" value="CheY-like_superfamily"/>
</dbReference>
<dbReference type="AlphaFoldDB" id="A0A926VII3"/>
<dbReference type="SUPFAM" id="SSF141868">
    <property type="entry name" value="EAL domain-like"/>
    <property type="match status" value="1"/>
</dbReference>
<evidence type="ECO:0000256" key="1">
    <source>
        <dbReference type="PROSITE-ProRule" id="PRU00169"/>
    </source>
</evidence>
<dbReference type="PROSITE" id="PS50110">
    <property type="entry name" value="RESPONSE_REGULATORY"/>
    <property type="match status" value="1"/>
</dbReference>
<name>A0A926VII3_9CYAN</name>
<evidence type="ECO:0000259" key="2">
    <source>
        <dbReference type="PROSITE" id="PS50110"/>
    </source>
</evidence>
<evidence type="ECO:0000313" key="4">
    <source>
        <dbReference type="EMBL" id="MBD2184459.1"/>
    </source>
</evidence>
<dbReference type="Gene3D" id="3.20.20.450">
    <property type="entry name" value="EAL domain"/>
    <property type="match status" value="1"/>
</dbReference>
<dbReference type="InterPro" id="IPR035919">
    <property type="entry name" value="EAL_sf"/>
</dbReference>
<gene>
    <name evidence="4" type="ORF">H6G03_25895</name>
</gene>
<dbReference type="SMART" id="SM00052">
    <property type="entry name" value="EAL"/>
    <property type="match status" value="1"/>
</dbReference>
<dbReference type="Gene3D" id="3.40.50.2300">
    <property type="match status" value="1"/>
</dbReference>
<feature type="domain" description="EAL" evidence="3">
    <location>
        <begin position="140"/>
        <end position="399"/>
    </location>
</feature>
<accession>A0A926VII3</accession>
<dbReference type="GO" id="GO:0000160">
    <property type="term" value="P:phosphorelay signal transduction system"/>
    <property type="evidence" value="ECO:0007669"/>
    <property type="project" value="InterPro"/>
</dbReference>
<reference evidence="4" key="1">
    <citation type="journal article" date="2015" name="ISME J.">
        <title>Draft Genome Sequence of Streptomyces incarnatus NRRL8089, which Produces the Nucleoside Antibiotic Sinefungin.</title>
        <authorList>
            <person name="Oshima K."/>
            <person name="Hattori M."/>
            <person name="Shimizu H."/>
            <person name="Fukuda K."/>
            <person name="Nemoto M."/>
            <person name="Inagaki K."/>
            <person name="Tamura T."/>
        </authorList>
    </citation>
    <scope>NUCLEOTIDE SEQUENCE</scope>
    <source>
        <strain evidence="4">FACHB-1375</strain>
    </source>
</reference>
<organism evidence="4 5">
    <name type="scientific">Aerosakkonema funiforme FACHB-1375</name>
    <dbReference type="NCBI Taxonomy" id="2949571"/>
    <lineage>
        <taxon>Bacteria</taxon>
        <taxon>Bacillati</taxon>
        <taxon>Cyanobacteriota</taxon>
        <taxon>Cyanophyceae</taxon>
        <taxon>Oscillatoriophycideae</taxon>
        <taxon>Aerosakkonematales</taxon>
        <taxon>Aerosakkonemataceae</taxon>
        <taxon>Aerosakkonema</taxon>
    </lineage>
</organism>
<dbReference type="InterPro" id="IPR001633">
    <property type="entry name" value="EAL_dom"/>
</dbReference>
<protein>
    <submittedName>
        <fullName evidence="4">EAL domain-containing response regulator</fullName>
    </submittedName>
</protein>
<dbReference type="PANTHER" id="PTHR33121">
    <property type="entry name" value="CYCLIC DI-GMP PHOSPHODIESTERASE PDEF"/>
    <property type="match status" value="1"/>
</dbReference>
<evidence type="ECO:0000313" key="5">
    <source>
        <dbReference type="Proteomes" id="UP000641646"/>
    </source>
</evidence>
<dbReference type="RefSeq" id="WP_190470881.1">
    <property type="nucleotide sequence ID" value="NZ_JACJPW010000084.1"/>
</dbReference>
<dbReference type="CDD" id="cd01948">
    <property type="entry name" value="EAL"/>
    <property type="match status" value="1"/>
</dbReference>
<dbReference type="GO" id="GO:0071111">
    <property type="term" value="F:cyclic-guanylate-specific phosphodiesterase activity"/>
    <property type="evidence" value="ECO:0007669"/>
    <property type="project" value="InterPro"/>
</dbReference>
<dbReference type="Proteomes" id="UP000641646">
    <property type="component" value="Unassembled WGS sequence"/>
</dbReference>
<feature type="domain" description="Response regulatory" evidence="2">
    <location>
        <begin position="3"/>
        <end position="119"/>
    </location>
</feature>
<dbReference type="Pfam" id="PF00072">
    <property type="entry name" value="Response_reg"/>
    <property type="match status" value="1"/>
</dbReference>
<dbReference type="SMART" id="SM00448">
    <property type="entry name" value="REC"/>
    <property type="match status" value="1"/>
</dbReference>
<dbReference type="PANTHER" id="PTHR33121:SF71">
    <property type="entry name" value="OXYGEN SENSOR PROTEIN DOSP"/>
    <property type="match status" value="1"/>
</dbReference>
<dbReference type="EMBL" id="JACJPW010000084">
    <property type="protein sequence ID" value="MBD2184459.1"/>
    <property type="molecule type" value="Genomic_DNA"/>
</dbReference>
<feature type="modified residue" description="4-aspartylphosphate" evidence="1">
    <location>
        <position position="52"/>
    </location>
</feature>
<evidence type="ECO:0000259" key="3">
    <source>
        <dbReference type="PROSITE" id="PS50883"/>
    </source>
</evidence>
<proteinExistence type="predicted"/>
<sequence length="429" mass="47772">MKKILVIEDDLPVRSNLVKLLGAEGFEVIGADNGILGVQLAQTHMPDLIVCDVMMSKLDGYGVLTLLRQNRNTAKIPFIFLSAKADRTEVRQGMNLGADDYVTKPFTRSELLGAIAARLQRQADIIYNSTAAQPLIEEGFNELKNNLHIALARGEFQAYYQPQIELQTGRIMGAEVLLRWHHPERGFVSPREFIPLAEETGSIVPIGEWILSTACKQARLWQSKQKECTCFPPFRVAVNLSARQFHQANLRDRIVQILAETGLEPSYLELELTESTIVQDPQAAIQTLNSLKELGVQISIDDFGTGYSSLSYLKIFPLDTLKIDQIFVRNITNDSKNAAITKAIIQMAHSLNFKALAEGVETEAELTFLYENRCDAVQGYLFSPPVSAEKLEELLIANKQLFPHPQIPPSQKVENNHLLGTCRSGGIGN</sequence>
<dbReference type="InterPro" id="IPR050706">
    <property type="entry name" value="Cyclic-di-GMP_PDE-like"/>
</dbReference>
<dbReference type="FunFam" id="3.20.20.450:FF:000001">
    <property type="entry name" value="Cyclic di-GMP phosphodiesterase yahA"/>
    <property type="match status" value="1"/>
</dbReference>
<keyword evidence="5" id="KW-1185">Reference proteome</keyword>
<dbReference type="CDD" id="cd17574">
    <property type="entry name" value="REC_OmpR"/>
    <property type="match status" value="1"/>
</dbReference>
<dbReference type="InterPro" id="IPR001789">
    <property type="entry name" value="Sig_transdc_resp-reg_receiver"/>
</dbReference>
<reference evidence="4" key="2">
    <citation type="submission" date="2020-08" db="EMBL/GenBank/DDBJ databases">
        <authorList>
            <person name="Chen M."/>
            <person name="Teng W."/>
            <person name="Zhao L."/>
            <person name="Hu C."/>
            <person name="Zhou Y."/>
            <person name="Han B."/>
            <person name="Song L."/>
            <person name="Shu W."/>
        </authorList>
    </citation>
    <scope>NUCLEOTIDE SEQUENCE</scope>
    <source>
        <strain evidence="4">FACHB-1375</strain>
    </source>
</reference>
<keyword evidence="1" id="KW-0597">Phosphoprotein</keyword>
<dbReference type="PROSITE" id="PS50883">
    <property type="entry name" value="EAL"/>
    <property type="match status" value="1"/>
</dbReference>
<comment type="caution">
    <text evidence="4">The sequence shown here is derived from an EMBL/GenBank/DDBJ whole genome shotgun (WGS) entry which is preliminary data.</text>
</comment>